<keyword evidence="8 10" id="KW-0479">Metal-binding</keyword>
<evidence type="ECO:0000256" key="3">
    <source>
        <dbReference type="ARBA" id="ARBA00001941"/>
    </source>
</evidence>
<dbReference type="Gene3D" id="3.20.20.70">
    <property type="entry name" value="Aldolase class I"/>
    <property type="match status" value="1"/>
</dbReference>
<evidence type="ECO:0000256" key="6">
    <source>
        <dbReference type="ARBA" id="ARBA00009541"/>
    </source>
</evidence>
<dbReference type="CDD" id="cd00429">
    <property type="entry name" value="RPE"/>
    <property type="match status" value="1"/>
</dbReference>
<comment type="similarity">
    <text evidence="6 10 11">Belongs to the ribulose-phosphate 3-epimerase family.</text>
</comment>
<keyword evidence="13" id="KW-0464">Manganese</keyword>
<dbReference type="EMBL" id="JAFIDN010000012">
    <property type="protein sequence ID" value="MBP3193610.1"/>
    <property type="molecule type" value="Genomic_DNA"/>
</dbReference>
<dbReference type="InterPro" id="IPR000056">
    <property type="entry name" value="Ribul_P_3_epim-like"/>
</dbReference>
<protein>
    <recommendedName>
        <fullName evidence="7 10">Ribulose-phosphate 3-epimerase</fullName>
        <ecNumber evidence="7 10">5.1.3.1</ecNumber>
    </recommendedName>
</protein>
<dbReference type="FunFam" id="3.20.20.70:FF:000004">
    <property type="entry name" value="Ribulose-phosphate 3-epimerase"/>
    <property type="match status" value="1"/>
</dbReference>
<dbReference type="InterPro" id="IPR026019">
    <property type="entry name" value="Ribul_P_3_epim"/>
</dbReference>
<feature type="binding site" evidence="14">
    <location>
        <position position="181"/>
    </location>
    <ligand>
        <name>substrate</name>
    </ligand>
</feature>
<organism evidence="15 16">
    <name type="scientific">Natronogracilivirga saccharolytica</name>
    <dbReference type="NCBI Taxonomy" id="2812953"/>
    <lineage>
        <taxon>Bacteria</taxon>
        <taxon>Pseudomonadati</taxon>
        <taxon>Balneolota</taxon>
        <taxon>Balneolia</taxon>
        <taxon>Balneolales</taxon>
        <taxon>Cyclonatronaceae</taxon>
        <taxon>Natronogracilivirga</taxon>
    </lineage>
</organism>
<feature type="binding site" evidence="10 14">
    <location>
        <position position="70"/>
    </location>
    <ligand>
        <name>substrate</name>
    </ligand>
</feature>
<evidence type="ECO:0000256" key="4">
    <source>
        <dbReference type="ARBA" id="ARBA00001947"/>
    </source>
</evidence>
<dbReference type="PANTHER" id="PTHR11749">
    <property type="entry name" value="RIBULOSE-5-PHOSPHATE-3-EPIMERASE"/>
    <property type="match status" value="1"/>
</dbReference>
<proteinExistence type="inferred from homology"/>
<dbReference type="EC" id="5.1.3.1" evidence="7 10"/>
<keyword evidence="10 11" id="KW-0119">Carbohydrate metabolism</keyword>
<sequence length="230" mass="24778">MHETSPPVVAPSILAANFLHLENDIRQAVDGGAPWIHCDIMDGHFVPNISFGPDVVETVRSATDVFLDVHLMIEDPDRYIADFARAGADLITVHVETCPHLHRTLQSIHELGCHAGVAINPGTALGTLRAALEDADLVLLMTVNPGFGGQKFIRFSYDRLRALRLMRQELNKSFLIEVDGGVSRSNASDITSAGADVLVAGSSVFKSSDIASEVDAIRNAAGASYRSDYV</sequence>
<dbReference type="HAMAP" id="MF_02227">
    <property type="entry name" value="RPE"/>
    <property type="match status" value="1"/>
</dbReference>
<comment type="cofactor">
    <cofactor evidence="5">
        <name>Fe(2+)</name>
        <dbReference type="ChEBI" id="CHEBI:29033"/>
    </cofactor>
</comment>
<feature type="binding site" evidence="10 13">
    <location>
        <position position="37"/>
    </location>
    <ligand>
        <name>a divalent metal cation</name>
        <dbReference type="ChEBI" id="CHEBI:60240"/>
    </ligand>
</feature>
<feature type="binding site" evidence="10 13">
    <location>
        <position position="179"/>
    </location>
    <ligand>
        <name>a divalent metal cation</name>
        <dbReference type="ChEBI" id="CHEBI:60240"/>
    </ligand>
</feature>
<dbReference type="GO" id="GO:0005737">
    <property type="term" value="C:cytoplasm"/>
    <property type="evidence" value="ECO:0007669"/>
    <property type="project" value="UniProtKB-ARBA"/>
</dbReference>
<feature type="active site" description="Proton acceptor" evidence="10 12">
    <location>
        <position position="39"/>
    </location>
</feature>
<evidence type="ECO:0000256" key="11">
    <source>
        <dbReference type="PIRNR" id="PIRNR001461"/>
    </source>
</evidence>
<evidence type="ECO:0000256" key="5">
    <source>
        <dbReference type="ARBA" id="ARBA00001954"/>
    </source>
</evidence>
<dbReference type="PROSITE" id="PS01086">
    <property type="entry name" value="RIBUL_P_3_EPIMER_2"/>
    <property type="match status" value="1"/>
</dbReference>
<evidence type="ECO:0000256" key="14">
    <source>
        <dbReference type="PIRSR" id="PIRSR001461-3"/>
    </source>
</evidence>
<dbReference type="PIRSF" id="PIRSF001461">
    <property type="entry name" value="RPE"/>
    <property type="match status" value="1"/>
</dbReference>
<dbReference type="InterPro" id="IPR011060">
    <property type="entry name" value="RibuloseP-bd_barrel"/>
</dbReference>
<feature type="binding site" evidence="10 14">
    <location>
        <begin position="146"/>
        <end position="149"/>
    </location>
    <ligand>
        <name>substrate</name>
    </ligand>
</feature>
<dbReference type="NCBIfam" id="TIGR01163">
    <property type="entry name" value="rpe"/>
    <property type="match status" value="1"/>
</dbReference>
<keyword evidence="16" id="KW-1185">Reference proteome</keyword>
<keyword evidence="13" id="KW-0862">Zinc</keyword>
<feature type="binding site" evidence="10 13">
    <location>
        <position position="39"/>
    </location>
    <ligand>
        <name>a divalent metal cation</name>
        <dbReference type="ChEBI" id="CHEBI:60240"/>
    </ligand>
</feature>
<dbReference type="GO" id="GO:0006098">
    <property type="term" value="P:pentose-phosphate shunt"/>
    <property type="evidence" value="ECO:0007669"/>
    <property type="project" value="UniProtKB-UniRule"/>
</dbReference>
<evidence type="ECO:0000313" key="15">
    <source>
        <dbReference type="EMBL" id="MBP3193610.1"/>
    </source>
</evidence>
<comment type="catalytic activity">
    <reaction evidence="1 10 11">
        <text>D-ribulose 5-phosphate = D-xylulose 5-phosphate</text>
        <dbReference type="Rhea" id="RHEA:13677"/>
        <dbReference type="ChEBI" id="CHEBI:57737"/>
        <dbReference type="ChEBI" id="CHEBI:58121"/>
        <dbReference type="EC" id="5.1.3.1"/>
    </reaction>
</comment>
<feature type="binding site" evidence="10">
    <location>
        <begin position="179"/>
        <end position="181"/>
    </location>
    <ligand>
        <name>substrate</name>
    </ligand>
</feature>
<evidence type="ECO:0000256" key="1">
    <source>
        <dbReference type="ARBA" id="ARBA00001782"/>
    </source>
</evidence>
<keyword evidence="9 10" id="KW-0413">Isomerase</keyword>
<comment type="function">
    <text evidence="10">Catalyzes the reversible epimerization of D-ribulose 5-phosphate to D-xylulose 5-phosphate.</text>
</comment>
<evidence type="ECO:0000313" key="16">
    <source>
        <dbReference type="Proteomes" id="UP000673975"/>
    </source>
</evidence>
<dbReference type="GO" id="GO:0046872">
    <property type="term" value="F:metal ion binding"/>
    <property type="evidence" value="ECO:0007669"/>
    <property type="project" value="UniProtKB-UniRule"/>
</dbReference>
<comment type="cofactor">
    <cofactor evidence="4">
        <name>Zn(2+)</name>
        <dbReference type="ChEBI" id="CHEBI:29105"/>
    </cofactor>
</comment>
<comment type="caution">
    <text evidence="15">The sequence shown here is derived from an EMBL/GenBank/DDBJ whole genome shotgun (WGS) entry which is preliminary data.</text>
</comment>
<dbReference type="Pfam" id="PF00834">
    <property type="entry name" value="Ribul_P_3_epim"/>
    <property type="match status" value="1"/>
</dbReference>
<dbReference type="Proteomes" id="UP000673975">
    <property type="component" value="Unassembled WGS sequence"/>
</dbReference>
<comment type="cofactor">
    <cofactor evidence="3">
        <name>Co(2+)</name>
        <dbReference type="ChEBI" id="CHEBI:48828"/>
    </cofactor>
</comment>
<feature type="active site" description="Proton donor" evidence="10 12">
    <location>
        <position position="179"/>
    </location>
</feature>
<dbReference type="NCBIfam" id="NF004076">
    <property type="entry name" value="PRK05581.1-4"/>
    <property type="match status" value="1"/>
</dbReference>
<evidence type="ECO:0000256" key="13">
    <source>
        <dbReference type="PIRSR" id="PIRSR001461-2"/>
    </source>
</evidence>
<keyword evidence="13" id="KW-0170">Cobalt</keyword>
<comment type="pathway">
    <text evidence="10">Carbohydrate degradation.</text>
</comment>
<comment type="cofactor">
    <cofactor evidence="10 13">
        <name>a divalent metal cation</name>
        <dbReference type="ChEBI" id="CHEBI:60240"/>
    </cofactor>
    <text evidence="10 13">Binds 1 divalent metal cation per subunit.</text>
</comment>
<dbReference type="SUPFAM" id="SSF51366">
    <property type="entry name" value="Ribulose-phoshate binding barrel"/>
    <property type="match status" value="1"/>
</dbReference>
<feature type="binding site" evidence="10 14">
    <location>
        <begin position="201"/>
        <end position="202"/>
    </location>
    <ligand>
        <name>substrate</name>
    </ligand>
</feature>
<dbReference type="GO" id="GO:0019323">
    <property type="term" value="P:pentose catabolic process"/>
    <property type="evidence" value="ECO:0007669"/>
    <property type="project" value="UniProtKB-UniRule"/>
</dbReference>
<reference evidence="15" key="1">
    <citation type="submission" date="2021-02" db="EMBL/GenBank/DDBJ databases">
        <title>Natronogracilivirga saccharolytica gen. nov. sp. nov. a new anaerobic, haloalkiliphilic carbohydrate-fermenting bacterium from soda lake and proposing of Cyclonatronumiaceae fam. nov. in the phylum Balneolaeota.</title>
        <authorList>
            <person name="Zhilina T.N."/>
            <person name="Sorokin D.Y."/>
            <person name="Zavarzina D.G."/>
            <person name="Toshchakov S.V."/>
            <person name="Kublanov I.V."/>
        </authorList>
    </citation>
    <scope>NUCLEOTIDE SEQUENCE</scope>
    <source>
        <strain evidence="15">Z-1702</strain>
    </source>
</reference>
<gene>
    <name evidence="10" type="primary">rpe</name>
    <name evidence="15" type="ORF">NATSA_13115</name>
</gene>
<name>A0A8J7UVM3_9BACT</name>
<evidence type="ECO:0000256" key="9">
    <source>
        <dbReference type="ARBA" id="ARBA00023235"/>
    </source>
</evidence>
<evidence type="ECO:0000256" key="12">
    <source>
        <dbReference type="PIRSR" id="PIRSR001461-1"/>
    </source>
</evidence>
<evidence type="ECO:0000256" key="2">
    <source>
        <dbReference type="ARBA" id="ARBA00001936"/>
    </source>
</evidence>
<evidence type="ECO:0000256" key="7">
    <source>
        <dbReference type="ARBA" id="ARBA00013188"/>
    </source>
</evidence>
<comment type="cofactor">
    <cofactor evidence="2">
        <name>Mn(2+)</name>
        <dbReference type="ChEBI" id="CHEBI:29035"/>
    </cofactor>
</comment>
<feature type="binding site" evidence="10 14">
    <location>
        <position position="12"/>
    </location>
    <ligand>
        <name>substrate</name>
    </ligand>
</feature>
<feature type="binding site" evidence="10 13">
    <location>
        <position position="70"/>
    </location>
    <ligand>
        <name>a divalent metal cation</name>
        <dbReference type="ChEBI" id="CHEBI:60240"/>
    </ligand>
</feature>
<evidence type="ECO:0000256" key="8">
    <source>
        <dbReference type="ARBA" id="ARBA00022723"/>
    </source>
</evidence>
<dbReference type="InterPro" id="IPR013785">
    <property type="entry name" value="Aldolase_TIM"/>
</dbReference>
<accession>A0A8J7UVM3</accession>
<dbReference type="GO" id="GO:0004750">
    <property type="term" value="F:D-ribulose-phosphate 3-epimerase activity"/>
    <property type="evidence" value="ECO:0007669"/>
    <property type="project" value="UniProtKB-UniRule"/>
</dbReference>
<evidence type="ECO:0000256" key="10">
    <source>
        <dbReference type="HAMAP-Rule" id="MF_02227"/>
    </source>
</evidence>
<dbReference type="AlphaFoldDB" id="A0A8J7UVM3"/>